<comment type="subcellular location">
    <subcellularLocation>
        <location evidence="1">Membrane</location>
        <topology evidence="1">Multi-pass membrane protein</topology>
    </subcellularLocation>
</comment>
<evidence type="ECO:0000256" key="4">
    <source>
        <dbReference type="ARBA" id="ARBA00022989"/>
    </source>
</evidence>
<feature type="region of interest" description="Disordered" evidence="6">
    <location>
        <begin position="203"/>
        <end position="225"/>
    </location>
</feature>
<sequence length="491" mass="53350">MAPLSFFWVYGNLAEYMNSYFQFSCAPGCLDIDSEWILSLYIATTCPGILLTKFLAGKIRLKWIGVVVAILGNAGLFASAWSVQVSVAWTTVFLGVMMGVVQGSTSVIAFEHVNSWAPDRAAVLMATTTSTATALSVLQNQLITIIVNPDNTKPDANEGLKAYFSQPEILARVPLALICYAAITCGCQFVGYLLLASPPKPVTCSASSTTAVKSKTPSDRDETECSAEMNPLSKAELNGHTAETYGSHNDTNGLSESNESSSFAGGNSVQLKHSTCQNMLSNTNQNSRHTSSVKPIEALKTSVFYVLYLYGIVIVYGQLLKAKYYKEFALLYIQNDRFLTLVGTLLPIMSTLIRVVLGLLLDKDIITIQDILVISLSLNSVLCFFWYLAPQVSDVLYTFLVLGLAAAQTVYAAIIPTACLRVFGPGHFSSIYGLMYTSIFIIGILSAVVVSPLMHGLGWEWVFASCGIASLVALMFTVCVDFDEMFNIMID</sequence>
<feature type="transmembrane region" description="Helical" evidence="7">
    <location>
        <begin position="338"/>
        <end position="359"/>
    </location>
</feature>
<feature type="transmembrane region" description="Helical" evidence="7">
    <location>
        <begin position="63"/>
        <end position="81"/>
    </location>
</feature>
<evidence type="ECO:0000256" key="6">
    <source>
        <dbReference type="SAM" id="MobiDB-lite"/>
    </source>
</evidence>
<feature type="compositionally biased region" description="Polar residues" evidence="6">
    <location>
        <begin position="244"/>
        <end position="268"/>
    </location>
</feature>
<feature type="transmembrane region" description="Helical" evidence="7">
    <location>
        <begin position="169"/>
        <end position="195"/>
    </location>
</feature>
<accession>A0AAV4J022</accession>
<evidence type="ECO:0000259" key="8">
    <source>
        <dbReference type="PROSITE" id="PS50850"/>
    </source>
</evidence>
<dbReference type="AlphaFoldDB" id="A0AAV4J022"/>
<feature type="compositionally biased region" description="Low complexity" evidence="6">
    <location>
        <begin position="203"/>
        <end position="215"/>
    </location>
</feature>
<keyword evidence="4 7" id="KW-1133">Transmembrane helix</keyword>
<evidence type="ECO:0000256" key="5">
    <source>
        <dbReference type="ARBA" id="ARBA00023136"/>
    </source>
</evidence>
<dbReference type="SUPFAM" id="SSF103473">
    <property type="entry name" value="MFS general substrate transporter"/>
    <property type="match status" value="1"/>
</dbReference>
<keyword evidence="10" id="KW-1185">Reference proteome</keyword>
<feature type="transmembrane region" description="Helical" evidence="7">
    <location>
        <begin position="298"/>
        <end position="318"/>
    </location>
</feature>
<evidence type="ECO:0000313" key="9">
    <source>
        <dbReference type="EMBL" id="GFS15706.1"/>
    </source>
</evidence>
<evidence type="ECO:0000256" key="1">
    <source>
        <dbReference type="ARBA" id="ARBA00004141"/>
    </source>
</evidence>
<proteinExistence type="predicted"/>
<dbReference type="Proteomes" id="UP000762676">
    <property type="component" value="Unassembled WGS sequence"/>
</dbReference>
<evidence type="ECO:0000313" key="10">
    <source>
        <dbReference type="Proteomes" id="UP000762676"/>
    </source>
</evidence>
<evidence type="ECO:0000256" key="7">
    <source>
        <dbReference type="SAM" id="Phobius"/>
    </source>
</evidence>
<keyword evidence="3 7" id="KW-0812">Transmembrane</keyword>
<keyword evidence="5 7" id="KW-0472">Membrane</keyword>
<name>A0AAV4J022_9GAST</name>
<dbReference type="GO" id="GO:0022857">
    <property type="term" value="F:transmembrane transporter activity"/>
    <property type="evidence" value="ECO:0007669"/>
    <property type="project" value="InterPro"/>
</dbReference>
<dbReference type="Gene3D" id="1.20.1250.20">
    <property type="entry name" value="MFS general substrate transporter like domains"/>
    <property type="match status" value="1"/>
</dbReference>
<dbReference type="EMBL" id="BMAT01002863">
    <property type="protein sequence ID" value="GFS15706.1"/>
    <property type="molecule type" value="Genomic_DNA"/>
</dbReference>
<evidence type="ECO:0000256" key="2">
    <source>
        <dbReference type="ARBA" id="ARBA00022448"/>
    </source>
</evidence>
<organism evidence="9 10">
    <name type="scientific">Elysia marginata</name>
    <dbReference type="NCBI Taxonomy" id="1093978"/>
    <lineage>
        <taxon>Eukaryota</taxon>
        <taxon>Metazoa</taxon>
        <taxon>Spiralia</taxon>
        <taxon>Lophotrochozoa</taxon>
        <taxon>Mollusca</taxon>
        <taxon>Gastropoda</taxon>
        <taxon>Heterobranchia</taxon>
        <taxon>Euthyneura</taxon>
        <taxon>Panpulmonata</taxon>
        <taxon>Sacoglossa</taxon>
        <taxon>Placobranchoidea</taxon>
        <taxon>Plakobranchidae</taxon>
        <taxon>Elysia</taxon>
    </lineage>
</organism>
<dbReference type="PANTHER" id="PTHR43385:SF1">
    <property type="entry name" value="RIBOFLAVIN TRANSPORTER RIBJ"/>
    <property type="match status" value="1"/>
</dbReference>
<feature type="transmembrane region" description="Helical" evidence="7">
    <location>
        <begin position="87"/>
        <end position="110"/>
    </location>
</feature>
<comment type="caution">
    <text evidence="9">The sequence shown here is derived from an EMBL/GenBank/DDBJ whole genome shotgun (WGS) entry which is preliminary data.</text>
</comment>
<feature type="domain" description="Major facilitator superfamily (MFS) profile" evidence="8">
    <location>
        <begin position="297"/>
        <end position="491"/>
    </location>
</feature>
<dbReference type="InterPro" id="IPR036259">
    <property type="entry name" value="MFS_trans_sf"/>
</dbReference>
<protein>
    <submittedName>
        <fullName evidence="9">Oxalate:formate antiporter</fullName>
    </submittedName>
</protein>
<feature type="transmembrane region" description="Helical" evidence="7">
    <location>
        <begin position="431"/>
        <end position="455"/>
    </location>
</feature>
<dbReference type="PANTHER" id="PTHR43385">
    <property type="entry name" value="RIBOFLAVIN TRANSPORTER RIBJ"/>
    <property type="match status" value="1"/>
</dbReference>
<dbReference type="PROSITE" id="PS50850">
    <property type="entry name" value="MFS"/>
    <property type="match status" value="1"/>
</dbReference>
<evidence type="ECO:0000256" key="3">
    <source>
        <dbReference type="ARBA" id="ARBA00022692"/>
    </source>
</evidence>
<feature type="transmembrane region" description="Helical" evidence="7">
    <location>
        <begin position="395"/>
        <end position="419"/>
    </location>
</feature>
<gene>
    <name evidence="9" type="ORF">ElyMa_001455500</name>
</gene>
<reference evidence="9 10" key="1">
    <citation type="journal article" date="2021" name="Elife">
        <title>Chloroplast acquisition without the gene transfer in kleptoplastic sea slugs, Plakobranchus ocellatus.</title>
        <authorList>
            <person name="Maeda T."/>
            <person name="Takahashi S."/>
            <person name="Yoshida T."/>
            <person name="Shimamura S."/>
            <person name="Takaki Y."/>
            <person name="Nagai Y."/>
            <person name="Toyoda A."/>
            <person name="Suzuki Y."/>
            <person name="Arimoto A."/>
            <person name="Ishii H."/>
            <person name="Satoh N."/>
            <person name="Nishiyama T."/>
            <person name="Hasebe M."/>
            <person name="Maruyama T."/>
            <person name="Minagawa J."/>
            <person name="Obokata J."/>
            <person name="Shigenobu S."/>
        </authorList>
    </citation>
    <scope>NUCLEOTIDE SEQUENCE [LARGE SCALE GENOMIC DNA]</scope>
</reference>
<dbReference type="InterPro" id="IPR020846">
    <property type="entry name" value="MFS_dom"/>
</dbReference>
<keyword evidence="2" id="KW-0813">Transport</keyword>
<feature type="transmembrane region" description="Helical" evidence="7">
    <location>
        <begin position="371"/>
        <end position="389"/>
    </location>
</feature>
<dbReference type="InterPro" id="IPR052983">
    <property type="entry name" value="MFS_Riboflavin_Transporter"/>
</dbReference>
<feature type="transmembrane region" description="Helical" evidence="7">
    <location>
        <begin position="461"/>
        <end position="482"/>
    </location>
</feature>
<feature type="transmembrane region" description="Helical" evidence="7">
    <location>
        <begin position="36"/>
        <end position="56"/>
    </location>
</feature>
<feature type="region of interest" description="Disordered" evidence="6">
    <location>
        <begin position="242"/>
        <end position="268"/>
    </location>
</feature>
<dbReference type="GO" id="GO:0016020">
    <property type="term" value="C:membrane"/>
    <property type="evidence" value="ECO:0007669"/>
    <property type="project" value="UniProtKB-SubCell"/>
</dbReference>